<sequence length="140" mass="15384">MKAVLCVSLAVCVIQLALAGPLQQQVKINPSEELVQEPQSDLEQVTEPKLEYLPEENDEPVTGIRIDEGGLIPTESIPEVDDQEDAGQEVQQVQMQVFEDDQVVTTPGDSSEEDVQSTERSGENQSNESWFCSVFGCTKS</sequence>
<evidence type="ECO:0000313" key="3">
    <source>
        <dbReference type="EMBL" id="CAG6547933.1"/>
    </source>
</evidence>
<dbReference type="EMBL" id="HBUE01237917">
    <property type="protein sequence ID" value="CAG6547933.1"/>
    <property type="molecule type" value="Transcribed_RNA"/>
</dbReference>
<reference evidence="3" key="1">
    <citation type="submission" date="2021-05" db="EMBL/GenBank/DDBJ databases">
        <authorList>
            <person name="Alioto T."/>
            <person name="Alioto T."/>
            <person name="Gomez Garrido J."/>
        </authorList>
    </citation>
    <scope>NUCLEOTIDE SEQUENCE</scope>
</reference>
<evidence type="ECO:0000256" key="1">
    <source>
        <dbReference type="SAM" id="MobiDB-lite"/>
    </source>
</evidence>
<feature type="signal peptide" evidence="2">
    <location>
        <begin position="1"/>
        <end position="19"/>
    </location>
</feature>
<name>A0A8D8I6X9_CULPI</name>
<feature type="chain" id="PRO_5036428176" evidence="2">
    <location>
        <begin position="20"/>
        <end position="140"/>
    </location>
</feature>
<feature type="region of interest" description="Disordered" evidence="1">
    <location>
        <begin position="34"/>
        <end position="64"/>
    </location>
</feature>
<evidence type="ECO:0000256" key="2">
    <source>
        <dbReference type="SAM" id="SignalP"/>
    </source>
</evidence>
<organism evidence="3">
    <name type="scientific">Culex pipiens</name>
    <name type="common">House mosquito</name>
    <dbReference type="NCBI Taxonomy" id="7175"/>
    <lineage>
        <taxon>Eukaryota</taxon>
        <taxon>Metazoa</taxon>
        <taxon>Ecdysozoa</taxon>
        <taxon>Arthropoda</taxon>
        <taxon>Hexapoda</taxon>
        <taxon>Insecta</taxon>
        <taxon>Pterygota</taxon>
        <taxon>Neoptera</taxon>
        <taxon>Endopterygota</taxon>
        <taxon>Diptera</taxon>
        <taxon>Nematocera</taxon>
        <taxon>Culicoidea</taxon>
        <taxon>Culicidae</taxon>
        <taxon>Culicinae</taxon>
        <taxon>Culicini</taxon>
        <taxon>Culex</taxon>
        <taxon>Culex</taxon>
    </lineage>
</organism>
<dbReference type="AlphaFoldDB" id="A0A8D8I6X9"/>
<dbReference type="EMBL" id="HBUE01344870">
    <property type="protein sequence ID" value="CAG6600142.1"/>
    <property type="molecule type" value="Transcribed_RNA"/>
</dbReference>
<feature type="region of interest" description="Disordered" evidence="1">
    <location>
        <begin position="100"/>
        <end position="129"/>
    </location>
</feature>
<protein>
    <submittedName>
        <fullName evidence="3">(northern house mosquito) hypothetical protein</fullName>
    </submittedName>
</protein>
<proteinExistence type="predicted"/>
<accession>A0A8D8I6X9</accession>
<keyword evidence="2" id="KW-0732">Signal</keyword>